<accession>D2QEQ6</accession>
<dbReference type="EMBL" id="CP001769">
    <property type="protein sequence ID" value="ADB38308.1"/>
    <property type="molecule type" value="Genomic_DNA"/>
</dbReference>
<organism evidence="1 2">
    <name type="scientific">Spirosoma linguale (strain ATCC 33905 / DSM 74 / LMG 10896 / Claus 1)</name>
    <dbReference type="NCBI Taxonomy" id="504472"/>
    <lineage>
        <taxon>Bacteria</taxon>
        <taxon>Pseudomonadati</taxon>
        <taxon>Bacteroidota</taxon>
        <taxon>Cytophagia</taxon>
        <taxon>Cytophagales</taxon>
        <taxon>Cytophagaceae</taxon>
        <taxon>Spirosoma</taxon>
    </lineage>
</organism>
<evidence type="ECO:0000313" key="2">
    <source>
        <dbReference type="Proteomes" id="UP000002028"/>
    </source>
</evidence>
<dbReference type="HOGENOM" id="CLU_1863911_0_0_10"/>
<reference evidence="1 2" key="1">
    <citation type="journal article" date="2010" name="Stand. Genomic Sci.">
        <title>Complete genome sequence of Spirosoma linguale type strain (1).</title>
        <authorList>
            <person name="Lail K."/>
            <person name="Sikorski J."/>
            <person name="Saunders E."/>
            <person name="Lapidus A."/>
            <person name="Glavina Del Rio T."/>
            <person name="Copeland A."/>
            <person name="Tice H."/>
            <person name="Cheng J.-F."/>
            <person name="Lucas S."/>
            <person name="Nolan M."/>
            <person name="Bruce D."/>
            <person name="Goodwin L."/>
            <person name="Pitluck S."/>
            <person name="Ivanova N."/>
            <person name="Mavromatis K."/>
            <person name="Ovchinnikova G."/>
            <person name="Pati A."/>
            <person name="Chen A."/>
            <person name="Palaniappan K."/>
            <person name="Land M."/>
            <person name="Hauser L."/>
            <person name="Chang Y.-J."/>
            <person name="Jeffries C.D."/>
            <person name="Chain P."/>
            <person name="Brettin T."/>
            <person name="Detter J.C."/>
            <person name="Schuetze A."/>
            <person name="Rohde M."/>
            <person name="Tindall B.J."/>
            <person name="Goeker M."/>
            <person name="Bristow J."/>
            <person name="Eisen J.A."/>
            <person name="Markowitz V."/>
            <person name="Hugenholtz P."/>
            <person name="Kyrpides N.C."/>
            <person name="Klenk H.-P."/>
            <person name="Chen F."/>
        </authorList>
    </citation>
    <scope>NUCLEOTIDE SEQUENCE [LARGE SCALE GENOMIC DNA]</scope>
    <source>
        <strain evidence="2">ATCC 33905 / DSM 74 / LMG 10896 / Claus 1</strain>
    </source>
</reference>
<protein>
    <submittedName>
        <fullName evidence="1">Uncharacterized protein</fullName>
    </submittedName>
</protein>
<proteinExistence type="predicted"/>
<dbReference type="AlphaFoldDB" id="D2QEQ6"/>
<keyword evidence="2" id="KW-1185">Reference proteome</keyword>
<sequence>MNVRSSIFERHAFREDLRTSGPQSLSGTLFGRTSSHVLQKAKTVLQKGGSVVVLVDKTLGGAYSPNIFRLAEKINADIIFFNAALQQDGIIKVSFHESEWNGPKQVNCVERQLNELYHHTATLLQQYNNSGYFTAPC</sequence>
<name>D2QEQ6_SPILD</name>
<dbReference type="KEGG" id="sli:Slin_2287"/>
<evidence type="ECO:0000313" key="1">
    <source>
        <dbReference type="EMBL" id="ADB38308.1"/>
    </source>
</evidence>
<dbReference type="STRING" id="504472.Slin_2287"/>
<gene>
    <name evidence="1" type="ordered locus">Slin_2287</name>
</gene>
<dbReference type="Proteomes" id="UP000002028">
    <property type="component" value="Chromosome"/>
</dbReference>